<name>Q24748_DROVI</name>
<proteinExistence type="predicted"/>
<feature type="compositionally biased region" description="Basic and acidic residues" evidence="1">
    <location>
        <begin position="313"/>
        <end position="324"/>
    </location>
</feature>
<evidence type="ECO:0000313" key="3">
    <source>
        <dbReference type="FlyBase" id="FBgn0020980"/>
    </source>
</evidence>
<accession>Q24748</accession>
<evidence type="ECO:0000313" key="2">
    <source>
        <dbReference type="EMBL" id="AAA28599.1"/>
    </source>
</evidence>
<feature type="compositionally biased region" description="Basic and acidic residues" evidence="1">
    <location>
        <begin position="399"/>
        <end position="410"/>
    </location>
</feature>
<gene>
    <name evidence="3" type="primary">gag</name>
</gene>
<dbReference type="FlyBase" id="FBgn0020980">
    <property type="gene designation" value="Dvir\gypsy\gag"/>
</dbReference>
<reference evidence="2" key="1">
    <citation type="journal article" date="1991" name="Nucleic Acids Res.">
        <title>Cloning and analysis of the mobile element gypsy from D. virilis.</title>
        <authorList>
            <person name="Mizrokhi L.J."/>
            <person name="Mazo A.M."/>
        </authorList>
    </citation>
    <scope>NUCLEOTIDE SEQUENCE</scope>
</reference>
<dbReference type="EMBL" id="M38438">
    <property type="protein sequence ID" value="AAA28599.1"/>
    <property type="molecule type" value="Genomic_DNA"/>
</dbReference>
<protein>
    <recommendedName>
        <fullName evidence="4">Gag protein</fullName>
    </recommendedName>
</protein>
<evidence type="ECO:0008006" key="4">
    <source>
        <dbReference type="Google" id="ProtNLM"/>
    </source>
</evidence>
<organism evidence="2">
    <name type="scientific">Drosophila virilis</name>
    <name type="common">Fruit fly</name>
    <dbReference type="NCBI Taxonomy" id="7244"/>
    <lineage>
        <taxon>Eukaryota</taxon>
        <taxon>Metazoa</taxon>
        <taxon>Ecdysozoa</taxon>
        <taxon>Arthropoda</taxon>
        <taxon>Hexapoda</taxon>
        <taxon>Insecta</taxon>
        <taxon>Pterygota</taxon>
        <taxon>Neoptera</taxon>
        <taxon>Endopterygota</taxon>
        <taxon>Diptera</taxon>
        <taxon>Brachycera</taxon>
        <taxon>Muscomorpha</taxon>
        <taxon>Ephydroidea</taxon>
        <taxon>Drosophilidae</taxon>
        <taxon>Drosophila</taxon>
    </lineage>
</organism>
<dbReference type="PIR" id="S26839">
    <property type="entry name" value="S26839"/>
</dbReference>
<dbReference type="AlphaFoldDB" id="Q24748"/>
<feature type="region of interest" description="Disordered" evidence="1">
    <location>
        <begin position="300"/>
        <end position="410"/>
    </location>
</feature>
<evidence type="ECO:0000256" key="1">
    <source>
        <dbReference type="SAM" id="MobiDB-lite"/>
    </source>
</evidence>
<sequence length="451" mass="50746">MSWNYREIKVEYNSDDSWEGEINCSVDPTPADTVVTEEMEPAQVQNLIEGAIRQALAQQQNQFQAQITALASQVQSLQVEAPQIVTYEKISVDPNAKCDIPLDIIKSVPDFSGVQDEYVAWRQAAIYAYELFKNYPKSTAHYQAVQFIRNKIKGPAGALLVSHNTVLNFDAILARLDCTYSDKTSLRLLRQCLELVTQGEMCLMQYYDDVEKKLTLVTNKIVMSHDQEGADLLNREVRDDALHAFISGLRKPLRAVVFPAQPKDLPSALALAREAEASIERSMFANSYAKALQDRAQIAESNKNRAQGKQTRFNKDEQNQERNPHFVKRQKGGPQPQAPKDNQTEAPQPMEVDSSSRFRQKPTTVSRQANESNAPKRKNSSDRSTGQRRQRVNNVVQSDSKEAVTEFEKAAKEAVEELESENEYAPGDDSINFLGNTPGFRTLNDGWLGEL</sequence>
<feature type="compositionally biased region" description="Polar residues" evidence="1">
    <location>
        <begin position="353"/>
        <end position="373"/>
    </location>
</feature>
<feature type="compositionally biased region" description="Polar residues" evidence="1">
    <location>
        <begin position="300"/>
        <end position="311"/>
    </location>
</feature>